<dbReference type="STRING" id="320787.CA2015_3922"/>
<dbReference type="SUPFAM" id="SSF51735">
    <property type="entry name" value="NAD(P)-binding Rossmann-fold domains"/>
    <property type="match status" value="1"/>
</dbReference>
<accession>A0A0H4PJQ0</accession>
<dbReference type="OrthoDB" id="9778052at2"/>
<dbReference type="RefSeq" id="WP_048643406.1">
    <property type="nucleotide sequence ID" value="NZ_CP012040.1"/>
</dbReference>
<organism evidence="3 4">
    <name type="scientific">Cyclobacterium amurskyense</name>
    <dbReference type="NCBI Taxonomy" id="320787"/>
    <lineage>
        <taxon>Bacteria</taxon>
        <taxon>Pseudomonadati</taxon>
        <taxon>Bacteroidota</taxon>
        <taxon>Cytophagia</taxon>
        <taxon>Cytophagales</taxon>
        <taxon>Cyclobacteriaceae</taxon>
        <taxon>Cyclobacterium</taxon>
    </lineage>
</organism>
<dbReference type="PATRIC" id="fig|320787.5.peg.4292"/>
<evidence type="ECO:0000313" key="3">
    <source>
        <dbReference type="EMBL" id="AKP53285.1"/>
    </source>
</evidence>
<dbReference type="InterPro" id="IPR050425">
    <property type="entry name" value="NAD(P)_dehydrat-like"/>
</dbReference>
<protein>
    <submittedName>
        <fullName evidence="3">Dihydroflavonol-4-reductase</fullName>
    </submittedName>
</protein>
<name>A0A0H4PJQ0_9BACT</name>
<dbReference type="AlphaFoldDB" id="A0A0H4PJQ0"/>
<dbReference type="GO" id="GO:0016616">
    <property type="term" value="F:oxidoreductase activity, acting on the CH-OH group of donors, NAD or NADP as acceptor"/>
    <property type="evidence" value="ECO:0007669"/>
    <property type="project" value="TreeGrafter"/>
</dbReference>
<dbReference type="KEGG" id="camu:CA2015_3922"/>
<proteinExistence type="predicted"/>
<keyword evidence="4" id="KW-1185">Reference proteome</keyword>
<evidence type="ECO:0000259" key="2">
    <source>
        <dbReference type="Pfam" id="PF01370"/>
    </source>
</evidence>
<dbReference type="InterPro" id="IPR036291">
    <property type="entry name" value="NAD(P)-bd_dom_sf"/>
</dbReference>
<dbReference type="PANTHER" id="PTHR10366:SF812">
    <property type="entry name" value="VPS9 DOMAIN-CONTAINING PROTEIN"/>
    <property type="match status" value="1"/>
</dbReference>
<feature type="domain" description="NAD-dependent epimerase/dehydratase" evidence="2">
    <location>
        <begin position="10"/>
        <end position="253"/>
    </location>
</feature>
<keyword evidence="1" id="KW-0560">Oxidoreductase</keyword>
<dbReference type="InterPro" id="IPR001509">
    <property type="entry name" value="Epimerase_deHydtase"/>
</dbReference>
<dbReference type="Gene3D" id="3.40.50.720">
    <property type="entry name" value="NAD(P)-binding Rossmann-like Domain"/>
    <property type="match status" value="1"/>
</dbReference>
<dbReference type="Pfam" id="PF01370">
    <property type="entry name" value="Epimerase"/>
    <property type="match status" value="1"/>
</dbReference>
<dbReference type="PANTHER" id="PTHR10366">
    <property type="entry name" value="NAD DEPENDENT EPIMERASE/DEHYDRATASE"/>
    <property type="match status" value="1"/>
</dbReference>
<dbReference type="Proteomes" id="UP000036520">
    <property type="component" value="Chromosome"/>
</dbReference>
<dbReference type="FunFam" id="3.40.50.720:FF:000336">
    <property type="entry name" value="Aldehyde reductase"/>
    <property type="match status" value="1"/>
</dbReference>
<reference evidence="3 4" key="1">
    <citation type="submission" date="2015-07" db="EMBL/GenBank/DDBJ databases">
        <authorList>
            <person name="Kim K.M."/>
        </authorList>
    </citation>
    <scope>NUCLEOTIDE SEQUENCE [LARGE SCALE GENOMIC DNA]</scope>
    <source>
        <strain evidence="3 4">KCTC 12363</strain>
    </source>
</reference>
<dbReference type="EMBL" id="CP012040">
    <property type="protein sequence ID" value="AKP53285.1"/>
    <property type="molecule type" value="Genomic_DNA"/>
</dbReference>
<gene>
    <name evidence="3" type="ORF">CA2015_3922</name>
</gene>
<evidence type="ECO:0000313" key="4">
    <source>
        <dbReference type="Proteomes" id="UP000036520"/>
    </source>
</evidence>
<sequence>MTKIDKSKPVMVTGANGYVASWLVKKLLDEGITVHAAVRNPNDEKKIGHLKTAAANSPGEIKFFAGDLLQAGSYKAAMEGCELVYHTASPFTMDIKDPQKELIDPALKGTADVLNTAKEVASVLRVVVTSSCAAIYTDAIDTVNAPEGRITEEVWNTTASLDYQPYSYSKTLAEKKAWEIEKSQSQWDLVTINMSLVLGPALNPANTTSESINILKMLGGGELKMGAPKMGLGVVDVRDVAEAHFRAGYTPEAKGRYITSAHDTDLLEMGAILLPKYGDKYPLPKRAMPKWLLMLIGPMANKLFTRKYIKNNVNVPFHADNSKIKKDLGIEFMPLKDTMEDSFRVLIDEGIIKGK</sequence>
<evidence type="ECO:0000256" key="1">
    <source>
        <dbReference type="ARBA" id="ARBA00023002"/>
    </source>
</evidence>